<protein>
    <submittedName>
        <fullName evidence="1">Uncharacterized protein</fullName>
    </submittedName>
</protein>
<comment type="caution">
    <text evidence="1">The sequence shown here is derived from an EMBL/GenBank/DDBJ whole genome shotgun (WGS) entry which is preliminary data.</text>
</comment>
<dbReference type="Proteomes" id="UP001187531">
    <property type="component" value="Unassembled WGS sequence"/>
</dbReference>
<organism evidence="1 2">
    <name type="scientific">Artemia franciscana</name>
    <name type="common">Brine shrimp</name>
    <name type="synonym">Artemia sanfranciscana</name>
    <dbReference type="NCBI Taxonomy" id="6661"/>
    <lineage>
        <taxon>Eukaryota</taxon>
        <taxon>Metazoa</taxon>
        <taxon>Ecdysozoa</taxon>
        <taxon>Arthropoda</taxon>
        <taxon>Crustacea</taxon>
        <taxon>Branchiopoda</taxon>
        <taxon>Anostraca</taxon>
        <taxon>Artemiidae</taxon>
        <taxon>Artemia</taxon>
    </lineage>
</organism>
<dbReference type="InterPro" id="IPR051981">
    <property type="entry name" value="Glycosyltransf_32"/>
</dbReference>
<evidence type="ECO:0000313" key="2">
    <source>
        <dbReference type="Proteomes" id="UP001187531"/>
    </source>
</evidence>
<dbReference type="PANTHER" id="PTHR12042:SF21">
    <property type="entry name" value="ALPHA1,4-GALACTOSYLTRANSFERASE 1-RELATED"/>
    <property type="match status" value="1"/>
</dbReference>
<dbReference type="PANTHER" id="PTHR12042">
    <property type="entry name" value="LACTOSYLCERAMIDE 4-ALPHA-GALACTOSYLTRANSFERASE ALPHA- 1,4-GALACTOSYLTRANSFERASE"/>
    <property type="match status" value="1"/>
</dbReference>
<dbReference type="SUPFAM" id="SSF53448">
    <property type="entry name" value="Nucleotide-diphospho-sugar transferases"/>
    <property type="match status" value="1"/>
</dbReference>
<dbReference type="InterPro" id="IPR007577">
    <property type="entry name" value="GlycoTrfase_DXD_sugar-bd_CS"/>
</dbReference>
<dbReference type="Pfam" id="PF04488">
    <property type="entry name" value="Gly_transf_sug"/>
    <property type="match status" value="1"/>
</dbReference>
<evidence type="ECO:0000313" key="1">
    <source>
        <dbReference type="EMBL" id="KAK2702426.1"/>
    </source>
</evidence>
<dbReference type="EMBL" id="JAVRJZ010000369">
    <property type="protein sequence ID" value="KAK2702426.1"/>
    <property type="molecule type" value="Genomic_DNA"/>
</dbReference>
<sequence>MGVFVCTLVTTNYSMDFNEDQYITTKLANDHGVDTTFFVNKNDGEFLDSTHQWITENAARVQYPKPVIFYSPEIKIATTSRQNYKYGEKKRLKDVEETWLKHFPNIKIVKLNFKEVIMSSVLKPLFEQMNETHHSYVDHISDLLKFLLLFERGGTYLTEETVLLQSTADLSPFLMKDIESGPMKLLKGSIVLNKMLKIFSNQTYNSQYWTNIKNDISKRVIENCFGVSPKLAKYDEAWPRCDEIKVLDLDKVCPVYWRKWGDFWKTNHGPVIVPLGLDQQKMKAEQHLARIKPIDRDSKAIPVSLKVVTDFISFEGDSLRKIF</sequence>
<accession>A0AA88H811</accession>
<keyword evidence="2" id="KW-1185">Reference proteome</keyword>
<proteinExistence type="predicted"/>
<gene>
    <name evidence="1" type="ORF">QYM36_018964</name>
</gene>
<dbReference type="GO" id="GO:0016020">
    <property type="term" value="C:membrane"/>
    <property type="evidence" value="ECO:0007669"/>
    <property type="project" value="GOC"/>
</dbReference>
<dbReference type="AlphaFoldDB" id="A0AA88H811"/>
<dbReference type="InterPro" id="IPR029044">
    <property type="entry name" value="Nucleotide-diphossugar_trans"/>
</dbReference>
<dbReference type="GO" id="GO:0006688">
    <property type="term" value="P:glycosphingolipid biosynthetic process"/>
    <property type="evidence" value="ECO:0007669"/>
    <property type="project" value="TreeGrafter"/>
</dbReference>
<dbReference type="Gene3D" id="3.90.550.20">
    <property type="match status" value="1"/>
</dbReference>
<name>A0AA88H811_ARTSF</name>
<reference evidence="1" key="1">
    <citation type="submission" date="2023-07" db="EMBL/GenBank/DDBJ databases">
        <title>Chromosome-level genome assembly of Artemia franciscana.</title>
        <authorList>
            <person name="Jo E."/>
        </authorList>
    </citation>
    <scope>NUCLEOTIDE SEQUENCE</scope>
    <source>
        <tissue evidence="1">Whole body</tissue>
    </source>
</reference>
<dbReference type="GO" id="GO:0016758">
    <property type="term" value="F:hexosyltransferase activity"/>
    <property type="evidence" value="ECO:0007669"/>
    <property type="project" value="TreeGrafter"/>
</dbReference>